<dbReference type="AlphaFoldDB" id="A0AAV6TQ30"/>
<keyword evidence="2" id="KW-1185">Reference proteome</keyword>
<name>A0AAV6TQ30_9ARAC</name>
<evidence type="ECO:0000313" key="2">
    <source>
        <dbReference type="Proteomes" id="UP000827092"/>
    </source>
</evidence>
<proteinExistence type="predicted"/>
<organism evidence="1 2">
    <name type="scientific">Oedothorax gibbosus</name>
    <dbReference type="NCBI Taxonomy" id="931172"/>
    <lineage>
        <taxon>Eukaryota</taxon>
        <taxon>Metazoa</taxon>
        <taxon>Ecdysozoa</taxon>
        <taxon>Arthropoda</taxon>
        <taxon>Chelicerata</taxon>
        <taxon>Arachnida</taxon>
        <taxon>Araneae</taxon>
        <taxon>Araneomorphae</taxon>
        <taxon>Entelegynae</taxon>
        <taxon>Araneoidea</taxon>
        <taxon>Linyphiidae</taxon>
        <taxon>Erigoninae</taxon>
        <taxon>Oedothorax</taxon>
    </lineage>
</organism>
<sequence>MSAGLSWLSTKSQRSLLVVSRISDVLLAMNGFHLRGEEDNQVRTTSKTKVASIKVVSIPKLELNAAVLLTRLSRSYKECSYGTSEILETTSNDRWLFVPSQDNPADIASRGLSPDKLVTSQLWWFGPAFLHSEMVCPPAVPESASVDLEALKEEKTNYIFFRSRRI</sequence>
<dbReference type="PANTHER" id="PTHR47331:SF6">
    <property type="entry name" value="DOUBLECORTIN DOMAIN-CONTAINING PROTEIN"/>
    <property type="match status" value="1"/>
</dbReference>
<protein>
    <submittedName>
        <fullName evidence="1">Uncharacterized protein</fullName>
    </submittedName>
</protein>
<gene>
    <name evidence="1" type="ORF">JTE90_007414</name>
</gene>
<reference evidence="1 2" key="1">
    <citation type="journal article" date="2022" name="Nat. Ecol. Evol.">
        <title>A masculinizing supergene underlies an exaggerated male reproductive morph in a spider.</title>
        <authorList>
            <person name="Hendrickx F."/>
            <person name="De Corte Z."/>
            <person name="Sonet G."/>
            <person name="Van Belleghem S.M."/>
            <person name="Kostlbacher S."/>
            <person name="Vangestel C."/>
        </authorList>
    </citation>
    <scope>NUCLEOTIDE SEQUENCE [LARGE SCALE GENOMIC DNA]</scope>
    <source>
        <strain evidence="1">W744_W776</strain>
    </source>
</reference>
<dbReference type="PANTHER" id="PTHR47331">
    <property type="entry name" value="PHD-TYPE DOMAIN-CONTAINING PROTEIN"/>
    <property type="match status" value="1"/>
</dbReference>
<dbReference type="Proteomes" id="UP000827092">
    <property type="component" value="Unassembled WGS sequence"/>
</dbReference>
<evidence type="ECO:0000313" key="1">
    <source>
        <dbReference type="EMBL" id="KAG8173873.1"/>
    </source>
</evidence>
<accession>A0AAV6TQ30</accession>
<comment type="caution">
    <text evidence="1">The sequence shown here is derived from an EMBL/GenBank/DDBJ whole genome shotgun (WGS) entry which is preliminary data.</text>
</comment>
<dbReference type="Pfam" id="PF05380">
    <property type="entry name" value="Peptidase_A17"/>
    <property type="match status" value="1"/>
</dbReference>
<dbReference type="EMBL" id="JAFNEN010001455">
    <property type="protein sequence ID" value="KAG8173873.1"/>
    <property type="molecule type" value="Genomic_DNA"/>
</dbReference>
<dbReference type="InterPro" id="IPR008042">
    <property type="entry name" value="Retrotrans_Pao"/>
</dbReference>